<gene>
    <name evidence="2" type="ORF">L345_17312</name>
</gene>
<dbReference type="Proteomes" id="UP000018936">
    <property type="component" value="Unassembled WGS sequence"/>
</dbReference>
<comment type="caution">
    <text evidence="2">The sequence shown here is derived from an EMBL/GenBank/DDBJ whole genome shotgun (WGS) entry which is preliminary data.</text>
</comment>
<evidence type="ECO:0000256" key="1">
    <source>
        <dbReference type="SAM" id="MobiDB-lite"/>
    </source>
</evidence>
<evidence type="ECO:0000313" key="2">
    <source>
        <dbReference type="EMBL" id="ETE56975.1"/>
    </source>
</evidence>
<keyword evidence="3" id="KW-1185">Reference proteome</keyword>
<feature type="non-terminal residue" evidence="2">
    <location>
        <position position="1"/>
    </location>
</feature>
<feature type="region of interest" description="Disordered" evidence="1">
    <location>
        <begin position="266"/>
        <end position="286"/>
    </location>
</feature>
<organism evidence="2 3">
    <name type="scientific">Ophiophagus hannah</name>
    <name type="common">King cobra</name>
    <name type="synonym">Naja hannah</name>
    <dbReference type="NCBI Taxonomy" id="8665"/>
    <lineage>
        <taxon>Eukaryota</taxon>
        <taxon>Metazoa</taxon>
        <taxon>Chordata</taxon>
        <taxon>Craniata</taxon>
        <taxon>Vertebrata</taxon>
        <taxon>Euteleostomi</taxon>
        <taxon>Lepidosauria</taxon>
        <taxon>Squamata</taxon>
        <taxon>Bifurcata</taxon>
        <taxon>Unidentata</taxon>
        <taxon>Episquamata</taxon>
        <taxon>Toxicofera</taxon>
        <taxon>Serpentes</taxon>
        <taxon>Colubroidea</taxon>
        <taxon>Elapidae</taxon>
        <taxon>Elapinae</taxon>
        <taxon>Ophiophagus</taxon>
    </lineage>
</organism>
<accession>V8N4D7</accession>
<protein>
    <submittedName>
        <fullName evidence="2">Uncharacterized protein</fullName>
    </submittedName>
</protein>
<reference evidence="2 3" key="1">
    <citation type="journal article" date="2013" name="Proc. Natl. Acad. Sci. U.S.A.">
        <title>The king cobra genome reveals dynamic gene evolution and adaptation in the snake venom system.</title>
        <authorList>
            <person name="Vonk F.J."/>
            <person name="Casewell N.R."/>
            <person name="Henkel C.V."/>
            <person name="Heimberg A.M."/>
            <person name="Jansen H.J."/>
            <person name="McCleary R.J."/>
            <person name="Kerkkamp H.M."/>
            <person name="Vos R.A."/>
            <person name="Guerreiro I."/>
            <person name="Calvete J.J."/>
            <person name="Wuster W."/>
            <person name="Woods A.E."/>
            <person name="Logan J.M."/>
            <person name="Harrison R.A."/>
            <person name="Castoe T.A."/>
            <person name="de Koning A.P."/>
            <person name="Pollock D.D."/>
            <person name="Yandell M."/>
            <person name="Calderon D."/>
            <person name="Renjifo C."/>
            <person name="Currier R.B."/>
            <person name="Salgado D."/>
            <person name="Pla D."/>
            <person name="Sanz L."/>
            <person name="Hyder A.S."/>
            <person name="Ribeiro J.M."/>
            <person name="Arntzen J.W."/>
            <person name="van den Thillart G.E."/>
            <person name="Boetzer M."/>
            <person name="Pirovano W."/>
            <person name="Dirks R.P."/>
            <person name="Spaink H.P."/>
            <person name="Duboule D."/>
            <person name="McGlinn E."/>
            <person name="Kini R.M."/>
            <person name="Richardson M.K."/>
        </authorList>
    </citation>
    <scope>NUCLEOTIDE SEQUENCE</scope>
    <source>
        <tissue evidence="2">Blood</tissue>
    </source>
</reference>
<evidence type="ECO:0000313" key="3">
    <source>
        <dbReference type="Proteomes" id="UP000018936"/>
    </source>
</evidence>
<sequence>MYFNITGAAGWGVMGIDGNQELESNTSATTAGWGKEGKKWRKTNIPGGFSAKEKRKKKEKYSFRLKTTIPRKRCGKSKSATPVFPPEGRWELWFAPFISVYFPQHLALQHPGCFARTKLPQSLLVGSGPLVTQLRLFGFRFRLALLWGRFWDVTGLNFAGDDPLLLLRFLLRPRMPRRLPTLIRHGVNSRGAHACLKKDAILLTGGNNFDVKAADSSRKTESAWRWSSVDVVSDKSKNPCYPSDLLREENEGKTRVTFCLQSRRSSSDHPFLPRATGHARRPEKTRRAWNRKDDVITRGTLRRKSTEDHMIPFCDDLASQVHGGSQIHLTAVFPT</sequence>
<dbReference type="AlphaFoldDB" id="V8N4D7"/>
<dbReference type="EMBL" id="AZIM01010587">
    <property type="protein sequence ID" value="ETE56975.1"/>
    <property type="molecule type" value="Genomic_DNA"/>
</dbReference>
<proteinExistence type="predicted"/>
<name>V8N4D7_OPHHA</name>